<accession>A0A3G3JYT6</accession>
<protein>
    <submittedName>
        <fullName evidence="5">Oxidoreductase</fullName>
    </submittedName>
</protein>
<gene>
    <name evidence="5" type="ORF">EAV92_10845</name>
</gene>
<dbReference type="InterPro" id="IPR004104">
    <property type="entry name" value="Gfo/Idh/MocA-like_OxRdtase_C"/>
</dbReference>
<dbReference type="SUPFAM" id="SSF51735">
    <property type="entry name" value="NAD(P)-binding Rossmann-fold domains"/>
    <property type="match status" value="1"/>
</dbReference>
<dbReference type="EMBL" id="CP033433">
    <property type="protein sequence ID" value="AYQ73017.1"/>
    <property type="molecule type" value="Genomic_DNA"/>
</dbReference>
<evidence type="ECO:0000313" key="5">
    <source>
        <dbReference type="EMBL" id="AYQ73017.1"/>
    </source>
</evidence>
<evidence type="ECO:0000313" key="6">
    <source>
        <dbReference type="Proteomes" id="UP000269097"/>
    </source>
</evidence>
<dbReference type="Pfam" id="PF02894">
    <property type="entry name" value="GFO_IDH_MocA_C"/>
    <property type="match status" value="1"/>
</dbReference>
<dbReference type="Proteomes" id="UP000269097">
    <property type="component" value="Chromosome"/>
</dbReference>
<dbReference type="PANTHER" id="PTHR43708:SF5">
    <property type="entry name" value="CONSERVED EXPRESSED OXIDOREDUCTASE (EUROFUNG)-RELATED"/>
    <property type="match status" value="1"/>
</dbReference>
<feature type="domain" description="Gfo/Idh/MocA-like oxidoreductase N-terminal" evidence="3">
    <location>
        <begin position="4"/>
        <end position="120"/>
    </location>
</feature>
<evidence type="ECO:0000256" key="1">
    <source>
        <dbReference type="ARBA" id="ARBA00010928"/>
    </source>
</evidence>
<reference evidence="5 6" key="1">
    <citation type="submission" date="2018-10" db="EMBL/GenBank/DDBJ databases">
        <title>Genome Sequence of Cohnella sp.</title>
        <authorList>
            <person name="Srinivasan S."/>
            <person name="Kim M.K."/>
        </authorList>
    </citation>
    <scope>NUCLEOTIDE SEQUENCE [LARGE SCALE GENOMIC DNA]</scope>
    <source>
        <strain evidence="5 6">18JY8-7</strain>
    </source>
</reference>
<dbReference type="GO" id="GO:0016491">
    <property type="term" value="F:oxidoreductase activity"/>
    <property type="evidence" value="ECO:0007669"/>
    <property type="project" value="UniProtKB-KW"/>
</dbReference>
<dbReference type="KEGG" id="coh:EAV92_10845"/>
<dbReference type="NCBIfam" id="NF008607">
    <property type="entry name" value="PRK11579.1"/>
    <property type="match status" value="1"/>
</dbReference>
<evidence type="ECO:0000259" key="4">
    <source>
        <dbReference type="Pfam" id="PF02894"/>
    </source>
</evidence>
<comment type="similarity">
    <text evidence="1">Belongs to the Gfo/Idh/MocA family.</text>
</comment>
<dbReference type="RefSeq" id="WP_123041099.1">
    <property type="nucleotide sequence ID" value="NZ_CP033433.1"/>
</dbReference>
<keyword evidence="2" id="KW-0560">Oxidoreductase</keyword>
<dbReference type="InterPro" id="IPR036291">
    <property type="entry name" value="NAD(P)-bd_dom_sf"/>
</dbReference>
<dbReference type="AlphaFoldDB" id="A0A3G3JYT6"/>
<evidence type="ECO:0000256" key="2">
    <source>
        <dbReference type="ARBA" id="ARBA00023002"/>
    </source>
</evidence>
<keyword evidence="6" id="KW-1185">Reference proteome</keyword>
<dbReference type="GO" id="GO:0000166">
    <property type="term" value="F:nucleotide binding"/>
    <property type="evidence" value="ECO:0007669"/>
    <property type="project" value="InterPro"/>
</dbReference>
<evidence type="ECO:0000259" key="3">
    <source>
        <dbReference type="Pfam" id="PF01408"/>
    </source>
</evidence>
<name>A0A3G3JYT6_9BACL</name>
<dbReference type="PANTHER" id="PTHR43708">
    <property type="entry name" value="CONSERVED EXPRESSED OXIDOREDUCTASE (EUROFUNG)"/>
    <property type="match status" value="1"/>
</dbReference>
<organism evidence="5 6">
    <name type="scientific">Cohnella candidum</name>
    <dbReference type="NCBI Taxonomy" id="2674991"/>
    <lineage>
        <taxon>Bacteria</taxon>
        <taxon>Bacillati</taxon>
        <taxon>Bacillota</taxon>
        <taxon>Bacilli</taxon>
        <taxon>Bacillales</taxon>
        <taxon>Paenibacillaceae</taxon>
        <taxon>Cohnella</taxon>
    </lineage>
</organism>
<proteinExistence type="inferred from homology"/>
<dbReference type="InterPro" id="IPR000683">
    <property type="entry name" value="Gfo/Idh/MocA-like_OxRdtase_N"/>
</dbReference>
<dbReference type="InterPro" id="IPR051317">
    <property type="entry name" value="Gfo/Idh/MocA_oxidoreduct"/>
</dbReference>
<dbReference type="Gene3D" id="3.30.360.10">
    <property type="entry name" value="Dihydrodipicolinate Reductase, domain 2"/>
    <property type="match status" value="1"/>
</dbReference>
<sequence length="347" mass="39033">MKKLNVGIAGFGLSGQIFHAPIIRSIEGIEIVKVFSSNAQKVKQHLPDADVVSAFDDLLSDNAIDLVVITTPNDTHYDFAKRSLIAGKHVVVEKPFVITSEEARDLMETAALQNRVLSVYQNRRWDNDFLTVKRTVDSGVLGDIALYEAHYDRYRPEVTDRWREKEGPGSGMLYDLGAHLIDQALYLFGKPASVYADVFPQRIDSKVDDYFHIVLTYGKMRAILHSGSLVSKHGPRFQLHGSQGSFTKYGLDSQEDMLRQGGTPGKADWGKDREEDYGEITHMINGRMITEKVETLSGCYECYYQGIYDAIMYNAPAPVRAEEALITIKVIELAMRSSVEKRTLPFE</sequence>
<feature type="domain" description="Gfo/Idh/MocA-like oxidoreductase C-terminal" evidence="4">
    <location>
        <begin position="133"/>
        <end position="344"/>
    </location>
</feature>
<dbReference type="Pfam" id="PF01408">
    <property type="entry name" value="GFO_IDH_MocA"/>
    <property type="match status" value="1"/>
</dbReference>
<dbReference type="Gene3D" id="3.40.50.720">
    <property type="entry name" value="NAD(P)-binding Rossmann-like Domain"/>
    <property type="match status" value="1"/>
</dbReference>